<reference evidence="2 3" key="1">
    <citation type="submission" date="2017-12" db="EMBL/GenBank/DDBJ databases">
        <title>Integrating genomic resources of turbot (Scophthalmus maximus) in depth evaluation of genetic and physical mapping variation across individuals.</title>
        <authorList>
            <person name="Martinez P."/>
        </authorList>
    </citation>
    <scope>NUCLEOTIDE SEQUENCE [LARGE SCALE GENOMIC DNA]</scope>
</reference>
<feature type="region of interest" description="Disordered" evidence="1">
    <location>
        <begin position="37"/>
        <end position="100"/>
    </location>
</feature>
<protein>
    <submittedName>
        <fullName evidence="2">Uncharacterized protein</fullName>
    </submittedName>
</protein>
<accession>A0A2U9BHN2</accession>
<proteinExistence type="predicted"/>
<dbReference type="EMBL" id="CP026248">
    <property type="protein sequence ID" value="AWP03513.1"/>
    <property type="molecule type" value="Genomic_DNA"/>
</dbReference>
<organism evidence="2 3">
    <name type="scientific">Scophthalmus maximus</name>
    <name type="common">Turbot</name>
    <name type="synonym">Psetta maxima</name>
    <dbReference type="NCBI Taxonomy" id="52904"/>
    <lineage>
        <taxon>Eukaryota</taxon>
        <taxon>Metazoa</taxon>
        <taxon>Chordata</taxon>
        <taxon>Craniata</taxon>
        <taxon>Vertebrata</taxon>
        <taxon>Euteleostomi</taxon>
        <taxon>Actinopterygii</taxon>
        <taxon>Neopterygii</taxon>
        <taxon>Teleostei</taxon>
        <taxon>Neoteleostei</taxon>
        <taxon>Acanthomorphata</taxon>
        <taxon>Carangaria</taxon>
        <taxon>Pleuronectiformes</taxon>
        <taxon>Pleuronectoidei</taxon>
        <taxon>Scophthalmidae</taxon>
        <taxon>Scophthalmus</taxon>
    </lineage>
</organism>
<feature type="non-terminal residue" evidence="2">
    <location>
        <position position="1"/>
    </location>
</feature>
<evidence type="ECO:0000256" key="1">
    <source>
        <dbReference type="SAM" id="MobiDB-lite"/>
    </source>
</evidence>
<dbReference type="AlphaFoldDB" id="A0A2U9BHN2"/>
<evidence type="ECO:0000313" key="2">
    <source>
        <dbReference type="EMBL" id="AWP03513.1"/>
    </source>
</evidence>
<sequence length="100" mass="10444">PISPQQVELASSADILARAETVSRNDGCAVCAFEAHCRSDGRKKPQISPTSDNQRGRRAAAADGEVNSRGQGGLGATADGREAPGSLIAQSHLFRHSDCE</sequence>
<name>A0A2U9BHN2_SCOMX</name>
<evidence type="ECO:0000313" key="3">
    <source>
        <dbReference type="Proteomes" id="UP000246464"/>
    </source>
</evidence>
<keyword evidence="3" id="KW-1185">Reference proteome</keyword>
<dbReference type="Proteomes" id="UP000246464">
    <property type="component" value="Chromosome 6"/>
</dbReference>
<gene>
    <name evidence="2" type="ORF">SMAX5B_011269</name>
</gene>